<dbReference type="GO" id="GO:0015940">
    <property type="term" value="P:pantothenate biosynthetic process"/>
    <property type="evidence" value="ECO:0007669"/>
    <property type="project" value="InterPro"/>
</dbReference>
<dbReference type="InterPro" id="IPR008927">
    <property type="entry name" value="6-PGluconate_DH-like_C_sf"/>
</dbReference>
<comment type="caution">
    <text evidence="7">The sequence shown here is derived from an EMBL/GenBank/DDBJ whole genome shotgun (WGS) entry which is preliminary data.</text>
</comment>
<dbReference type="InterPro" id="IPR013328">
    <property type="entry name" value="6PGD_dom2"/>
</dbReference>
<gene>
    <name evidence="7" type="ORF">S01H1_08377</name>
</gene>
<evidence type="ECO:0000256" key="2">
    <source>
        <dbReference type="ARBA" id="ARBA00013014"/>
    </source>
</evidence>
<feature type="domain" description="Ketopantoate reductase C-terminal" evidence="6">
    <location>
        <begin position="12"/>
        <end position="136"/>
    </location>
</feature>
<name>X0SJK2_9ZZZZ</name>
<dbReference type="FunFam" id="1.10.1040.10:FF:000017">
    <property type="entry name" value="2-dehydropantoate 2-reductase"/>
    <property type="match status" value="1"/>
</dbReference>
<dbReference type="AlphaFoldDB" id="X0SJK2"/>
<keyword evidence="3" id="KW-0521">NADP</keyword>
<evidence type="ECO:0000259" key="6">
    <source>
        <dbReference type="Pfam" id="PF08546"/>
    </source>
</evidence>
<comment type="similarity">
    <text evidence="1">Belongs to the ketopantoate reductase family.</text>
</comment>
<evidence type="ECO:0000256" key="4">
    <source>
        <dbReference type="ARBA" id="ARBA00023002"/>
    </source>
</evidence>
<dbReference type="InterPro" id="IPR013752">
    <property type="entry name" value="KPA_reductase"/>
</dbReference>
<dbReference type="PANTHER" id="PTHR43765">
    <property type="entry name" value="2-DEHYDROPANTOATE 2-REDUCTASE-RELATED"/>
    <property type="match status" value="1"/>
</dbReference>
<dbReference type="GO" id="GO:0050661">
    <property type="term" value="F:NADP binding"/>
    <property type="evidence" value="ECO:0007669"/>
    <property type="project" value="TreeGrafter"/>
</dbReference>
<dbReference type="PANTHER" id="PTHR43765:SF2">
    <property type="entry name" value="2-DEHYDROPANTOATE 2-REDUCTASE"/>
    <property type="match status" value="1"/>
</dbReference>
<protein>
    <recommendedName>
        <fullName evidence="2">2-dehydropantoate 2-reductase</fullName>
        <ecNumber evidence="2">1.1.1.169</ecNumber>
    </recommendedName>
    <alternativeName>
        <fullName evidence="5">Ketopantoate reductase</fullName>
    </alternativeName>
</protein>
<evidence type="ECO:0000256" key="5">
    <source>
        <dbReference type="ARBA" id="ARBA00032024"/>
    </source>
</evidence>
<dbReference type="EMBL" id="BARS01004302">
    <property type="protein sequence ID" value="GAF76047.1"/>
    <property type="molecule type" value="Genomic_DNA"/>
</dbReference>
<organism evidence="7">
    <name type="scientific">marine sediment metagenome</name>
    <dbReference type="NCBI Taxonomy" id="412755"/>
    <lineage>
        <taxon>unclassified sequences</taxon>
        <taxon>metagenomes</taxon>
        <taxon>ecological metagenomes</taxon>
    </lineage>
</organism>
<evidence type="ECO:0000256" key="1">
    <source>
        <dbReference type="ARBA" id="ARBA00007870"/>
    </source>
</evidence>
<sequence length="147" mass="16087">NHAGIHTEISSNIMRALWSKVLVNVGINPLTALTGLRNGELLDHPEIRQVMKRAVEEAMMVAQSLGIEMEFDNPVEKVYEVAEATAANRSSMLQDVERGRKTEIDALNGAIVELGRRIGVDTPVNETLVAAVKGLESVRTGLEKSRE</sequence>
<dbReference type="NCBIfam" id="TIGR00745">
    <property type="entry name" value="apbA_panE"/>
    <property type="match status" value="1"/>
</dbReference>
<dbReference type="GO" id="GO:0008677">
    <property type="term" value="F:2-dehydropantoate 2-reductase activity"/>
    <property type="evidence" value="ECO:0007669"/>
    <property type="project" value="UniProtKB-EC"/>
</dbReference>
<proteinExistence type="inferred from homology"/>
<dbReference type="InterPro" id="IPR050838">
    <property type="entry name" value="Ketopantoate_reductase"/>
</dbReference>
<dbReference type="GO" id="GO:0005737">
    <property type="term" value="C:cytoplasm"/>
    <property type="evidence" value="ECO:0007669"/>
    <property type="project" value="TreeGrafter"/>
</dbReference>
<dbReference type="Gene3D" id="1.10.1040.10">
    <property type="entry name" value="N-(1-d-carboxylethyl)-l-norvaline Dehydrogenase, domain 2"/>
    <property type="match status" value="1"/>
</dbReference>
<dbReference type="Pfam" id="PF08546">
    <property type="entry name" value="ApbA_C"/>
    <property type="match status" value="1"/>
</dbReference>
<dbReference type="InterPro" id="IPR003710">
    <property type="entry name" value="ApbA"/>
</dbReference>
<accession>X0SJK2</accession>
<keyword evidence="4" id="KW-0560">Oxidoreductase</keyword>
<reference evidence="7" key="1">
    <citation type="journal article" date="2014" name="Front. Microbiol.">
        <title>High frequency of phylogenetically diverse reductive dehalogenase-homologous genes in deep subseafloor sedimentary metagenomes.</title>
        <authorList>
            <person name="Kawai M."/>
            <person name="Futagami T."/>
            <person name="Toyoda A."/>
            <person name="Takaki Y."/>
            <person name="Nishi S."/>
            <person name="Hori S."/>
            <person name="Arai W."/>
            <person name="Tsubouchi T."/>
            <person name="Morono Y."/>
            <person name="Uchiyama I."/>
            <person name="Ito T."/>
            <person name="Fujiyama A."/>
            <person name="Inagaki F."/>
            <person name="Takami H."/>
        </authorList>
    </citation>
    <scope>NUCLEOTIDE SEQUENCE</scope>
    <source>
        <strain evidence="7">Expedition CK06-06</strain>
    </source>
</reference>
<evidence type="ECO:0000313" key="7">
    <source>
        <dbReference type="EMBL" id="GAF76047.1"/>
    </source>
</evidence>
<evidence type="ECO:0000256" key="3">
    <source>
        <dbReference type="ARBA" id="ARBA00022857"/>
    </source>
</evidence>
<dbReference type="EC" id="1.1.1.169" evidence="2"/>
<feature type="non-terminal residue" evidence="7">
    <location>
        <position position="1"/>
    </location>
</feature>
<dbReference type="SUPFAM" id="SSF48179">
    <property type="entry name" value="6-phosphogluconate dehydrogenase C-terminal domain-like"/>
    <property type="match status" value="1"/>
</dbReference>